<evidence type="ECO:0000256" key="1">
    <source>
        <dbReference type="SAM" id="MobiDB-lite"/>
    </source>
</evidence>
<proteinExistence type="predicted"/>
<reference evidence="2 3" key="1">
    <citation type="submission" date="2019-03" db="EMBL/GenBank/DDBJ databases">
        <title>First draft genome of Liparis tanakae, snailfish: a comprehensive survey of snailfish specific genes.</title>
        <authorList>
            <person name="Kim W."/>
            <person name="Song I."/>
            <person name="Jeong J.-H."/>
            <person name="Kim D."/>
            <person name="Kim S."/>
            <person name="Ryu S."/>
            <person name="Song J.Y."/>
            <person name="Lee S.K."/>
        </authorList>
    </citation>
    <scope>NUCLEOTIDE SEQUENCE [LARGE SCALE GENOMIC DNA]</scope>
    <source>
        <tissue evidence="2">Muscle</tissue>
    </source>
</reference>
<dbReference type="AlphaFoldDB" id="A0A4Z2EXH9"/>
<sequence length="204" mass="22195">MFVLAGKEFFASRVDMSLKSSFFRLFSVYVTSPPIRNTATETSSDRPTAQTTSQLKEKCFGAWSSSQGRPRPSGPSSRCRLRLRRRRFLQVDFGSGSGKTKVSGCQSGHQGELPRQHRATHHAGQLTGVLARLAETGPLNAEHLNTEGEESGKVSEKRACCGARLVPPPTVPSSMEGMVQVMYRSAPSGPAASIWVMQLELPTV</sequence>
<evidence type="ECO:0000313" key="2">
    <source>
        <dbReference type="EMBL" id="TNN33310.1"/>
    </source>
</evidence>
<organism evidence="2 3">
    <name type="scientific">Liparis tanakae</name>
    <name type="common">Tanaka's snailfish</name>
    <dbReference type="NCBI Taxonomy" id="230148"/>
    <lineage>
        <taxon>Eukaryota</taxon>
        <taxon>Metazoa</taxon>
        <taxon>Chordata</taxon>
        <taxon>Craniata</taxon>
        <taxon>Vertebrata</taxon>
        <taxon>Euteleostomi</taxon>
        <taxon>Actinopterygii</taxon>
        <taxon>Neopterygii</taxon>
        <taxon>Teleostei</taxon>
        <taxon>Neoteleostei</taxon>
        <taxon>Acanthomorphata</taxon>
        <taxon>Eupercaria</taxon>
        <taxon>Perciformes</taxon>
        <taxon>Cottioidei</taxon>
        <taxon>Cottales</taxon>
        <taxon>Liparidae</taxon>
        <taxon>Liparis</taxon>
    </lineage>
</organism>
<feature type="region of interest" description="Disordered" evidence="1">
    <location>
        <begin position="95"/>
        <end position="120"/>
    </location>
</feature>
<gene>
    <name evidence="2" type="ORF">EYF80_056529</name>
</gene>
<name>A0A4Z2EXH9_9TELE</name>
<comment type="caution">
    <text evidence="2">The sequence shown here is derived from an EMBL/GenBank/DDBJ whole genome shotgun (WGS) entry which is preliminary data.</text>
</comment>
<accession>A0A4Z2EXH9</accession>
<dbReference type="Proteomes" id="UP000314294">
    <property type="component" value="Unassembled WGS sequence"/>
</dbReference>
<keyword evidence="3" id="KW-1185">Reference proteome</keyword>
<protein>
    <submittedName>
        <fullName evidence="2">Uncharacterized protein</fullName>
    </submittedName>
</protein>
<evidence type="ECO:0000313" key="3">
    <source>
        <dbReference type="Proteomes" id="UP000314294"/>
    </source>
</evidence>
<feature type="compositionally biased region" description="Polar residues" evidence="1">
    <location>
        <begin position="98"/>
        <end position="109"/>
    </location>
</feature>
<dbReference type="EMBL" id="SRLO01002280">
    <property type="protein sequence ID" value="TNN33310.1"/>
    <property type="molecule type" value="Genomic_DNA"/>
</dbReference>